<dbReference type="EMBL" id="CAJVQC010089342">
    <property type="protein sequence ID" value="CAG8824709.1"/>
    <property type="molecule type" value="Genomic_DNA"/>
</dbReference>
<accession>A0ACA9S6H3</accession>
<organism evidence="1 2">
    <name type="scientific">Racocetra persica</name>
    <dbReference type="NCBI Taxonomy" id="160502"/>
    <lineage>
        <taxon>Eukaryota</taxon>
        <taxon>Fungi</taxon>
        <taxon>Fungi incertae sedis</taxon>
        <taxon>Mucoromycota</taxon>
        <taxon>Glomeromycotina</taxon>
        <taxon>Glomeromycetes</taxon>
        <taxon>Diversisporales</taxon>
        <taxon>Gigasporaceae</taxon>
        <taxon>Racocetra</taxon>
    </lineage>
</organism>
<gene>
    <name evidence="1" type="ORF">RPERSI_LOCUS26307</name>
</gene>
<name>A0ACA9S6H3_9GLOM</name>
<proteinExistence type="predicted"/>
<sequence length="45" mass="5069">AEEAFRGNRRYPNDGALYSTPCSQCIQIPLLVLCIQLLFRGILQS</sequence>
<evidence type="ECO:0000313" key="1">
    <source>
        <dbReference type="EMBL" id="CAG8824709.1"/>
    </source>
</evidence>
<dbReference type="Proteomes" id="UP000789920">
    <property type="component" value="Unassembled WGS sequence"/>
</dbReference>
<keyword evidence="2" id="KW-1185">Reference proteome</keyword>
<reference evidence="1" key="1">
    <citation type="submission" date="2021-06" db="EMBL/GenBank/DDBJ databases">
        <authorList>
            <person name="Kallberg Y."/>
            <person name="Tangrot J."/>
            <person name="Rosling A."/>
        </authorList>
    </citation>
    <scope>NUCLEOTIDE SEQUENCE</scope>
    <source>
        <strain evidence="1">MA461A</strain>
    </source>
</reference>
<protein>
    <submittedName>
        <fullName evidence="1">22401_t:CDS:1</fullName>
    </submittedName>
</protein>
<comment type="caution">
    <text evidence="1">The sequence shown here is derived from an EMBL/GenBank/DDBJ whole genome shotgun (WGS) entry which is preliminary data.</text>
</comment>
<feature type="non-terminal residue" evidence="1">
    <location>
        <position position="1"/>
    </location>
</feature>
<evidence type="ECO:0000313" key="2">
    <source>
        <dbReference type="Proteomes" id="UP000789920"/>
    </source>
</evidence>